<dbReference type="GO" id="GO:0016706">
    <property type="term" value="F:2-oxoglutarate-dependent dioxygenase activity"/>
    <property type="evidence" value="ECO:0007669"/>
    <property type="project" value="InterPro"/>
</dbReference>
<protein>
    <submittedName>
        <fullName evidence="9">2OG-Fe(II) oxygenase</fullName>
    </submittedName>
</protein>
<accession>A0A7J5E356</accession>
<evidence type="ECO:0000256" key="2">
    <source>
        <dbReference type="ARBA" id="ARBA00022723"/>
    </source>
</evidence>
<feature type="compositionally biased region" description="Low complexity" evidence="7">
    <location>
        <begin position="29"/>
        <end position="42"/>
    </location>
</feature>
<dbReference type="AlphaFoldDB" id="A0A7J5E356"/>
<dbReference type="GO" id="GO:0006879">
    <property type="term" value="P:intracellular iron ion homeostasis"/>
    <property type="evidence" value="ECO:0007669"/>
    <property type="project" value="TreeGrafter"/>
</dbReference>
<dbReference type="InterPro" id="IPR006620">
    <property type="entry name" value="Pro_4_hyd_alph"/>
</dbReference>
<keyword evidence="4" id="KW-0223">Dioxygenase</keyword>
<evidence type="ECO:0000256" key="7">
    <source>
        <dbReference type="SAM" id="MobiDB-lite"/>
    </source>
</evidence>
<comment type="caution">
    <text evidence="9">The sequence shown here is derived from an EMBL/GenBank/DDBJ whole genome shotgun (WGS) entry which is preliminary data.</text>
</comment>
<evidence type="ECO:0000256" key="1">
    <source>
        <dbReference type="ARBA" id="ARBA00001961"/>
    </source>
</evidence>
<evidence type="ECO:0000256" key="6">
    <source>
        <dbReference type="ARBA" id="ARBA00023004"/>
    </source>
</evidence>
<dbReference type="GO" id="GO:0006974">
    <property type="term" value="P:DNA damage response"/>
    <property type="evidence" value="ECO:0007669"/>
    <property type="project" value="TreeGrafter"/>
</dbReference>
<evidence type="ECO:0000256" key="5">
    <source>
        <dbReference type="ARBA" id="ARBA00023002"/>
    </source>
</evidence>
<keyword evidence="2" id="KW-0479">Metal-binding</keyword>
<keyword evidence="6" id="KW-0408">Iron</keyword>
<comment type="cofactor">
    <cofactor evidence="1">
        <name>L-ascorbate</name>
        <dbReference type="ChEBI" id="CHEBI:38290"/>
    </cofactor>
</comment>
<dbReference type="SMART" id="SM00702">
    <property type="entry name" value="P4Hc"/>
    <property type="match status" value="1"/>
</dbReference>
<evidence type="ECO:0000313" key="10">
    <source>
        <dbReference type="Proteomes" id="UP000449906"/>
    </source>
</evidence>
<dbReference type="GO" id="GO:0005506">
    <property type="term" value="F:iron ion binding"/>
    <property type="evidence" value="ECO:0007669"/>
    <property type="project" value="InterPro"/>
</dbReference>
<feature type="region of interest" description="Disordered" evidence="7">
    <location>
        <begin position="1"/>
        <end position="50"/>
    </location>
</feature>
<gene>
    <name evidence="9" type="ORF">F9L07_13195</name>
</gene>
<dbReference type="PROSITE" id="PS51471">
    <property type="entry name" value="FE2OG_OXY"/>
    <property type="match status" value="1"/>
</dbReference>
<dbReference type="GO" id="GO:0031418">
    <property type="term" value="F:L-ascorbic acid binding"/>
    <property type="evidence" value="ECO:0007669"/>
    <property type="project" value="UniProtKB-KW"/>
</dbReference>
<name>A0A7J5E356_NOCSI</name>
<dbReference type="Gene3D" id="2.60.120.620">
    <property type="entry name" value="q2cbj1_9rhob like domain"/>
    <property type="match status" value="1"/>
</dbReference>
<organism evidence="9 10">
    <name type="scientific">Nocardioides simplex</name>
    <name type="common">Arthrobacter simplex</name>
    <dbReference type="NCBI Taxonomy" id="2045"/>
    <lineage>
        <taxon>Bacteria</taxon>
        <taxon>Bacillati</taxon>
        <taxon>Actinomycetota</taxon>
        <taxon>Actinomycetes</taxon>
        <taxon>Propionibacteriales</taxon>
        <taxon>Nocardioidaceae</taxon>
        <taxon>Pimelobacter</taxon>
    </lineage>
</organism>
<keyword evidence="3" id="KW-0847">Vitamin C</keyword>
<proteinExistence type="predicted"/>
<dbReference type="EMBL" id="WBVM01000001">
    <property type="protein sequence ID" value="KAB2812696.1"/>
    <property type="molecule type" value="Genomic_DNA"/>
</dbReference>
<evidence type="ECO:0000256" key="3">
    <source>
        <dbReference type="ARBA" id="ARBA00022896"/>
    </source>
</evidence>
<dbReference type="InterPro" id="IPR005123">
    <property type="entry name" value="Oxoglu/Fe-dep_dioxygenase_dom"/>
</dbReference>
<sequence>MHAGDAGAGQRDDCRRCRRGPAQPRPRPQRGAGRVIETTSPAPEAPATPSPRSIVYRLWNGAIPAAVCDAVIGAFDEDELYDATVQLRDRPVEVLSDARKTRHTFVDPGHWTGSLVSHFAHLANLLWRFDVSGLGTLSILRYEESGRFAWHVDALTYDTTDYGALGEGLERKLSVTVNLSSPASYEGGDLEFMNSTGQLLAQPQLREQGSVVVFPSTVGHQVTPVTAGVRYALVGWMVGPPLR</sequence>
<dbReference type="InterPro" id="IPR023550">
    <property type="entry name" value="PKHD_hydroxylase"/>
</dbReference>
<evidence type="ECO:0000313" key="9">
    <source>
        <dbReference type="EMBL" id="KAB2812696.1"/>
    </source>
</evidence>
<dbReference type="Proteomes" id="UP000449906">
    <property type="component" value="Unassembled WGS sequence"/>
</dbReference>
<dbReference type="PANTHER" id="PTHR41536">
    <property type="entry name" value="PKHD-TYPE HYDROXYLASE YBIX"/>
    <property type="match status" value="1"/>
</dbReference>
<dbReference type="InterPro" id="IPR044862">
    <property type="entry name" value="Pro_4_hyd_alph_FE2OG_OXY"/>
</dbReference>
<evidence type="ECO:0000259" key="8">
    <source>
        <dbReference type="PROSITE" id="PS51471"/>
    </source>
</evidence>
<dbReference type="PANTHER" id="PTHR41536:SF1">
    <property type="entry name" value="PKHD-TYPE HYDROXYLASE YBIX"/>
    <property type="match status" value="1"/>
</dbReference>
<reference evidence="9 10" key="1">
    <citation type="submission" date="2019-09" db="EMBL/GenBank/DDBJ databases">
        <title>Pimelobacter sp. isolated from Paulinella.</title>
        <authorList>
            <person name="Jeong S.E."/>
        </authorList>
    </citation>
    <scope>NUCLEOTIDE SEQUENCE [LARGE SCALE GENOMIC DNA]</scope>
    <source>
        <strain evidence="9 10">Pch-N</strain>
    </source>
</reference>
<feature type="domain" description="Fe2OG dioxygenase" evidence="8">
    <location>
        <begin position="132"/>
        <end position="239"/>
    </location>
</feature>
<dbReference type="Pfam" id="PF13640">
    <property type="entry name" value="2OG-FeII_Oxy_3"/>
    <property type="match status" value="1"/>
</dbReference>
<evidence type="ECO:0000256" key="4">
    <source>
        <dbReference type="ARBA" id="ARBA00022964"/>
    </source>
</evidence>
<keyword evidence="5" id="KW-0560">Oxidoreductase</keyword>